<dbReference type="EMBL" id="PEWY01000177">
    <property type="protein sequence ID" value="PIU36404.1"/>
    <property type="molecule type" value="Genomic_DNA"/>
</dbReference>
<name>A0A2M6YSC0_9BACT</name>
<dbReference type="PROSITE" id="PS51462">
    <property type="entry name" value="NUDIX"/>
    <property type="match status" value="1"/>
</dbReference>
<dbReference type="Gene3D" id="3.90.79.10">
    <property type="entry name" value="Nucleoside Triphosphate Pyrophosphohydrolase"/>
    <property type="match status" value="1"/>
</dbReference>
<dbReference type="PANTHER" id="PTHR10885:SF0">
    <property type="entry name" value="ISOPENTENYL-DIPHOSPHATE DELTA-ISOMERASE"/>
    <property type="match status" value="1"/>
</dbReference>
<dbReference type="SUPFAM" id="SSF55811">
    <property type="entry name" value="Nudix"/>
    <property type="match status" value="1"/>
</dbReference>
<evidence type="ECO:0000313" key="3">
    <source>
        <dbReference type="Proteomes" id="UP000230184"/>
    </source>
</evidence>
<evidence type="ECO:0000259" key="1">
    <source>
        <dbReference type="PROSITE" id="PS51462"/>
    </source>
</evidence>
<reference evidence="3" key="1">
    <citation type="submission" date="2017-09" db="EMBL/GenBank/DDBJ databases">
        <title>Depth-based differentiation of microbial function through sediment-hosted aquifers and enrichment of novel symbionts in the deep terrestrial subsurface.</title>
        <authorList>
            <person name="Probst A.J."/>
            <person name="Ladd B."/>
            <person name="Jarett J.K."/>
            <person name="Geller-Mcgrath D.E."/>
            <person name="Sieber C.M.K."/>
            <person name="Emerson J.B."/>
            <person name="Anantharaman K."/>
            <person name="Thomas B.C."/>
            <person name="Malmstrom R."/>
            <person name="Stieglmeier M."/>
            <person name="Klingl A."/>
            <person name="Woyke T."/>
            <person name="Ryan C.M."/>
            <person name="Banfield J.F."/>
        </authorList>
    </citation>
    <scope>NUCLEOTIDE SEQUENCE [LARGE SCALE GENOMIC DNA]</scope>
</reference>
<dbReference type="InterPro" id="IPR000086">
    <property type="entry name" value="NUDIX_hydrolase_dom"/>
</dbReference>
<dbReference type="GO" id="GO:0004452">
    <property type="term" value="F:isopentenyl-diphosphate delta-isomerase activity"/>
    <property type="evidence" value="ECO:0007669"/>
    <property type="project" value="TreeGrafter"/>
</dbReference>
<dbReference type="GO" id="GO:0009240">
    <property type="term" value="P:isopentenyl diphosphate biosynthetic process"/>
    <property type="evidence" value="ECO:0007669"/>
    <property type="project" value="TreeGrafter"/>
</dbReference>
<sequence>MYLLVEFNLEIIHQISQPLLYNYLMDYYKKQLFLAEVDKDDNILSKIERWDAHKKGVLHRGFTMILTYKGKIILQHRKHLAFDGYFDLTFSSHQIYFYDVLQTDEDAINGTLKREWNIDASGIKSIPKYLGKFYYKAKDPNSIFTEHEIDYIYIAELKNLPNPNPDFAYGFKLIEKKELLTTNYNLQPKHFAPWINEILKMII</sequence>
<gene>
    <name evidence="2" type="ORF">COT02_06240</name>
</gene>
<accession>A0A2M6YSC0</accession>
<evidence type="ECO:0000313" key="2">
    <source>
        <dbReference type="EMBL" id="PIU36404.1"/>
    </source>
</evidence>
<dbReference type="PANTHER" id="PTHR10885">
    <property type="entry name" value="ISOPENTENYL-DIPHOSPHATE DELTA-ISOMERASE"/>
    <property type="match status" value="1"/>
</dbReference>
<protein>
    <recommendedName>
        <fullName evidence="1">Nudix hydrolase domain-containing protein</fullName>
    </recommendedName>
</protein>
<feature type="domain" description="Nudix hydrolase" evidence="1">
    <location>
        <begin position="57"/>
        <end position="197"/>
    </location>
</feature>
<dbReference type="GO" id="GO:0005737">
    <property type="term" value="C:cytoplasm"/>
    <property type="evidence" value="ECO:0007669"/>
    <property type="project" value="TreeGrafter"/>
</dbReference>
<dbReference type="Proteomes" id="UP000230184">
    <property type="component" value="Unassembled WGS sequence"/>
</dbReference>
<dbReference type="InterPro" id="IPR015797">
    <property type="entry name" value="NUDIX_hydrolase-like_dom_sf"/>
</dbReference>
<dbReference type="AlphaFoldDB" id="A0A2M6YSC0"/>
<organism evidence="2 3">
    <name type="scientific">Candidatus Roizmanbacteria bacterium CG07_land_8_20_14_0_80_34_15</name>
    <dbReference type="NCBI Taxonomy" id="1974849"/>
    <lineage>
        <taxon>Bacteria</taxon>
        <taxon>Candidatus Roizmaniibacteriota</taxon>
    </lineage>
</organism>
<proteinExistence type="predicted"/>
<comment type="caution">
    <text evidence="2">The sequence shown here is derived from an EMBL/GenBank/DDBJ whole genome shotgun (WGS) entry which is preliminary data.</text>
</comment>